<feature type="binding site" description="in other chain" evidence="10">
    <location>
        <position position="100"/>
    </location>
    <ligand>
        <name>L-methionine</name>
        <dbReference type="ChEBI" id="CHEBI:57844"/>
        <note>ligand shared between two neighboring subunits</note>
    </ligand>
</feature>
<evidence type="ECO:0000256" key="2">
    <source>
        <dbReference type="ARBA" id="ARBA00009685"/>
    </source>
</evidence>
<dbReference type="GO" id="GO:0006556">
    <property type="term" value="P:S-adenosylmethionine biosynthetic process"/>
    <property type="evidence" value="ECO:0007669"/>
    <property type="project" value="UniProtKB-UniRule"/>
</dbReference>
<dbReference type="PROSITE" id="PS00376">
    <property type="entry name" value="ADOMET_SYNTHASE_1"/>
    <property type="match status" value="1"/>
</dbReference>
<dbReference type="KEGG" id="teq:TEQUI_0446"/>
<dbReference type="InterPro" id="IPR022630">
    <property type="entry name" value="S-AdoMet_synt_C"/>
</dbReference>
<feature type="domain" description="S-adenosylmethionine synthetase N-terminal" evidence="13">
    <location>
        <begin position="5"/>
        <end position="102"/>
    </location>
</feature>
<keyword evidence="4 10" id="KW-0808">Transferase</keyword>
<dbReference type="InterPro" id="IPR022636">
    <property type="entry name" value="S-AdoMet_synthetase_sfam"/>
</dbReference>
<evidence type="ECO:0000313" key="17">
    <source>
        <dbReference type="Proteomes" id="UP000007472"/>
    </source>
</evidence>
<comment type="subunit">
    <text evidence="10">Homotetramer; dimer of dimers.</text>
</comment>
<feature type="binding site" evidence="10">
    <location>
        <position position="242"/>
    </location>
    <ligand>
        <name>L-methionine</name>
        <dbReference type="ChEBI" id="CHEBI:57844"/>
        <note>ligand shared between two neighboring subunits</note>
    </ligand>
</feature>
<sequence length="386" mass="42045">MTSEFLFTSESVSEGHPDKIADQISDAILDALLEQDPNARVAAETLCNTGLVVLAGEITSNANVSYIDIARDTIKRIGYDNIDYGLDYKGCSVLVAYDKQSPDIAQGVDRSEEEILNQGAGDQGLMFGYACDETIDLMPAPIWYAHRLVQRQSELRKSGVINWLRPDAKSQVTFRYVDGKPVEVDAVVLSTQHHPEISQDTIKEAVIEEIIKPSFDDGLITPKTKFFVNPTGKFVIGGPQGDCGLTGRKIIVDTYGGACPHGGGAFSGKDPSKVDRSAAYAARYVAKNIVAAGLARQCQIQVSYAIGVAEPINITVYTEGTGVIPDSEIAKLVREHFDLRPRGIVQMLNLLRPIYSKSAAYGHFGRAEPEFSWEATDKVQLLKSAI</sequence>
<evidence type="ECO:0000256" key="11">
    <source>
        <dbReference type="RuleBase" id="RU000542"/>
    </source>
</evidence>
<dbReference type="GO" id="GO:0000287">
    <property type="term" value="F:magnesium ion binding"/>
    <property type="evidence" value="ECO:0007669"/>
    <property type="project" value="UniProtKB-UniRule"/>
</dbReference>
<evidence type="ECO:0000259" key="13">
    <source>
        <dbReference type="Pfam" id="PF00438"/>
    </source>
</evidence>
<dbReference type="Pfam" id="PF02773">
    <property type="entry name" value="S-AdoMet_synt_C"/>
    <property type="match status" value="1"/>
</dbReference>
<feature type="domain" description="S-adenosylmethionine synthetase C-terminal" evidence="15">
    <location>
        <begin position="236"/>
        <end position="374"/>
    </location>
</feature>
<evidence type="ECO:0000256" key="4">
    <source>
        <dbReference type="ARBA" id="ARBA00022679"/>
    </source>
</evidence>
<feature type="region of interest" description="Flexible loop" evidence="10">
    <location>
        <begin position="100"/>
        <end position="110"/>
    </location>
</feature>
<proteinExistence type="inferred from homology"/>
<feature type="binding site" evidence="10">
    <location>
        <position position="18"/>
    </location>
    <ligand>
        <name>Mg(2+)</name>
        <dbReference type="ChEBI" id="CHEBI:18420"/>
    </ligand>
</feature>
<dbReference type="UniPathway" id="UPA00315">
    <property type="reaction ID" value="UER00080"/>
</dbReference>
<reference evidence="16 17" key="1">
    <citation type="journal article" date="2011" name="J. Bacteriol.">
        <title>Genome sequence of Taylorella equigenitalis MCE9, the causative agent of contagious equine metritis.</title>
        <authorList>
            <person name="Hebert L."/>
            <person name="Moumen B."/>
            <person name="Duquesne F."/>
            <person name="Breuil M.F."/>
            <person name="Laugier C."/>
            <person name="Batto J.M."/>
            <person name="Renault P."/>
            <person name="Petry S."/>
        </authorList>
    </citation>
    <scope>NUCLEOTIDE SEQUENCE [LARGE SCALE GENOMIC DNA]</scope>
    <source>
        <strain evidence="16 17">MCE9</strain>
    </source>
</reference>
<comment type="pathway">
    <text evidence="1 10">Amino-acid biosynthesis; S-adenosyl-L-methionine biosynthesis; S-adenosyl-L-methionine from L-methionine: step 1/1.</text>
</comment>
<organism evidence="16 17">
    <name type="scientific">Taylorella equigenitalis (strain MCE9)</name>
    <dbReference type="NCBI Taxonomy" id="937774"/>
    <lineage>
        <taxon>Bacteria</taxon>
        <taxon>Pseudomonadati</taxon>
        <taxon>Pseudomonadota</taxon>
        <taxon>Betaproteobacteria</taxon>
        <taxon>Burkholderiales</taxon>
        <taxon>Alcaligenaceae</taxon>
        <taxon>Taylorella</taxon>
    </lineage>
</organism>
<comment type="cofactor">
    <cofactor evidence="10">
        <name>Mg(2+)</name>
        <dbReference type="ChEBI" id="CHEBI:18420"/>
    </cofactor>
    <text evidence="10">Binds 2 divalent ions per subunit.</text>
</comment>
<keyword evidence="9 10" id="KW-0630">Potassium</keyword>
<accession>A0A654KG60</accession>
<keyword evidence="5 10" id="KW-0479">Metal-binding</keyword>
<evidence type="ECO:0000256" key="8">
    <source>
        <dbReference type="ARBA" id="ARBA00022842"/>
    </source>
</evidence>
<comment type="subcellular location">
    <subcellularLocation>
        <location evidence="10 11">Cytoplasm</location>
    </subcellularLocation>
</comment>
<dbReference type="GO" id="GO:0004478">
    <property type="term" value="F:methionine adenosyltransferase activity"/>
    <property type="evidence" value="ECO:0007669"/>
    <property type="project" value="UniProtKB-UniRule"/>
</dbReference>
<feature type="binding site" description="in other chain" evidence="10">
    <location>
        <begin position="248"/>
        <end position="249"/>
    </location>
    <ligand>
        <name>ATP</name>
        <dbReference type="ChEBI" id="CHEBI:30616"/>
        <note>ligand shared between two neighboring subunits</note>
    </ligand>
</feature>
<keyword evidence="7 10" id="KW-0067">ATP-binding</keyword>
<evidence type="ECO:0000256" key="5">
    <source>
        <dbReference type="ARBA" id="ARBA00022723"/>
    </source>
</evidence>
<comment type="similarity">
    <text evidence="2 10 12">Belongs to the AdoMet synthase family.</text>
</comment>
<dbReference type="GO" id="GO:0005524">
    <property type="term" value="F:ATP binding"/>
    <property type="evidence" value="ECO:0007669"/>
    <property type="project" value="UniProtKB-UniRule"/>
</dbReference>
<keyword evidence="6 10" id="KW-0547">Nucleotide-binding</keyword>
<protein>
    <recommendedName>
        <fullName evidence="10">S-adenosylmethionine synthase</fullName>
        <shortName evidence="10">AdoMet synthase</shortName>
        <ecNumber evidence="10">2.5.1.6</ecNumber>
    </recommendedName>
    <alternativeName>
        <fullName evidence="10">MAT</fullName>
    </alternativeName>
    <alternativeName>
        <fullName evidence="10">Methionine adenosyltransferase</fullName>
    </alternativeName>
</protein>
<evidence type="ECO:0000313" key="16">
    <source>
        <dbReference type="EMBL" id="ADU91390.1"/>
    </source>
</evidence>
<feature type="binding site" evidence="10">
    <location>
        <position position="242"/>
    </location>
    <ligand>
        <name>ATP</name>
        <dbReference type="ChEBI" id="CHEBI:30616"/>
        <note>ligand shared between two neighboring subunits</note>
    </ligand>
</feature>
<evidence type="ECO:0000256" key="3">
    <source>
        <dbReference type="ARBA" id="ARBA00022563"/>
    </source>
</evidence>
<comment type="catalytic activity">
    <reaction evidence="10">
        <text>L-methionine + ATP + H2O = S-adenosyl-L-methionine + phosphate + diphosphate</text>
        <dbReference type="Rhea" id="RHEA:21080"/>
        <dbReference type="ChEBI" id="CHEBI:15377"/>
        <dbReference type="ChEBI" id="CHEBI:30616"/>
        <dbReference type="ChEBI" id="CHEBI:33019"/>
        <dbReference type="ChEBI" id="CHEBI:43474"/>
        <dbReference type="ChEBI" id="CHEBI:57844"/>
        <dbReference type="ChEBI" id="CHEBI:59789"/>
        <dbReference type="EC" id="2.5.1.6"/>
    </reaction>
</comment>
<evidence type="ECO:0000256" key="12">
    <source>
        <dbReference type="RuleBase" id="RU004462"/>
    </source>
</evidence>
<evidence type="ECO:0000256" key="9">
    <source>
        <dbReference type="ARBA" id="ARBA00022958"/>
    </source>
</evidence>
<dbReference type="Pfam" id="PF00438">
    <property type="entry name" value="S-AdoMet_synt_N"/>
    <property type="match status" value="1"/>
</dbReference>
<dbReference type="CDD" id="cd18079">
    <property type="entry name" value="S-AdoMet_synt"/>
    <property type="match status" value="1"/>
</dbReference>
<dbReference type="Proteomes" id="UP000007472">
    <property type="component" value="Chromosome"/>
</dbReference>
<dbReference type="InterPro" id="IPR022628">
    <property type="entry name" value="S-AdoMet_synt_N"/>
</dbReference>
<dbReference type="PANTHER" id="PTHR11964">
    <property type="entry name" value="S-ADENOSYLMETHIONINE SYNTHETASE"/>
    <property type="match status" value="1"/>
</dbReference>
<dbReference type="InterPro" id="IPR002133">
    <property type="entry name" value="S-AdoMet_synthetase"/>
</dbReference>
<dbReference type="InterPro" id="IPR022629">
    <property type="entry name" value="S-AdoMet_synt_central"/>
</dbReference>
<dbReference type="FunFam" id="3.30.300.10:FF:000003">
    <property type="entry name" value="S-adenosylmethionine synthase"/>
    <property type="match status" value="1"/>
</dbReference>
<dbReference type="GO" id="GO:0006730">
    <property type="term" value="P:one-carbon metabolic process"/>
    <property type="evidence" value="ECO:0007669"/>
    <property type="project" value="UniProtKB-KW"/>
</dbReference>
<dbReference type="NCBIfam" id="TIGR01034">
    <property type="entry name" value="metK"/>
    <property type="match status" value="1"/>
</dbReference>
<evidence type="ECO:0000256" key="6">
    <source>
        <dbReference type="ARBA" id="ARBA00022741"/>
    </source>
</evidence>
<keyword evidence="10" id="KW-0963">Cytoplasm</keyword>
<dbReference type="AlphaFoldDB" id="A0A654KG60"/>
<comment type="cofactor">
    <cofactor evidence="10">
        <name>K(+)</name>
        <dbReference type="ChEBI" id="CHEBI:29103"/>
    </cofactor>
    <text evidence="10">Binds 1 potassium ion per subunit.</text>
</comment>
<keyword evidence="8 10" id="KW-0460">Magnesium</keyword>
<feature type="binding site" description="in other chain" evidence="10">
    <location>
        <begin position="233"/>
        <end position="234"/>
    </location>
    <ligand>
        <name>ATP</name>
        <dbReference type="ChEBI" id="CHEBI:30616"/>
        <note>ligand shared between two neighboring subunits</note>
    </ligand>
</feature>
<dbReference type="PROSITE" id="PS00377">
    <property type="entry name" value="ADOMET_SYNTHASE_2"/>
    <property type="match status" value="1"/>
</dbReference>
<dbReference type="PIRSF" id="PIRSF000497">
    <property type="entry name" value="MAT"/>
    <property type="match status" value="1"/>
</dbReference>
<evidence type="ECO:0000256" key="10">
    <source>
        <dbReference type="HAMAP-Rule" id="MF_00086"/>
    </source>
</evidence>
<dbReference type="EMBL" id="CP002456">
    <property type="protein sequence ID" value="ADU91390.1"/>
    <property type="molecule type" value="Genomic_DNA"/>
</dbReference>
<feature type="domain" description="S-adenosylmethionine synthetase central" evidence="14">
    <location>
        <begin position="118"/>
        <end position="234"/>
    </location>
</feature>
<name>A0A654KG60_TAYEM</name>
<evidence type="ECO:0000256" key="1">
    <source>
        <dbReference type="ARBA" id="ARBA00005224"/>
    </source>
</evidence>
<comment type="function">
    <text evidence="10">Catalyzes the formation of S-adenosylmethionine (AdoMet) from methionine and ATP. The overall synthetic reaction is composed of two sequential steps, AdoMet formation and the subsequent tripolyphosphate hydrolysis which occurs prior to release of AdoMet from the enzyme.</text>
</comment>
<evidence type="ECO:0000259" key="14">
    <source>
        <dbReference type="Pfam" id="PF02772"/>
    </source>
</evidence>
<feature type="binding site" evidence="10">
    <location>
        <position position="44"/>
    </location>
    <ligand>
        <name>K(+)</name>
        <dbReference type="ChEBI" id="CHEBI:29103"/>
    </ligand>
</feature>
<feature type="binding site" description="in other chain" evidence="10">
    <location>
        <begin position="167"/>
        <end position="169"/>
    </location>
    <ligand>
        <name>ATP</name>
        <dbReference type="ChEBI" id="CHEBI:30616"/>
        <note>ligand shared between two neighboring subunits</note>
    </ligand>
</feature>
<feature type="binding site" evidence="10">
    <location>
        <position position="269"/>
    </location>
    <ligand>
        <name>ATP</name>
        <dbReference type="ChEBI" id="CHEBI:30616"/>
        <note>ligand shared between two neighboring subunits</note>
    </ligand>
</feature>
<dbReference type="HAMAP" id="MF_00086">
    <property type="entry name" value="S_AdoMet_synth1"/>
    <property type="match status" value="1"/>
</dbReference>
<dbReference type="SUPFAM" id="SSF55973">
    <property type="entry name" value="S-adenosylmethionine synthetase"/>
    <property type="match status" value="3"/>
</dbReference>
<feature type="binding site" description="in other chain" evidence="10">
    <location>
        <position position="57"/>
    </location>
    <ligand>
        <name>L-methionine</name>
        <dbReference type="ChEBI" id="CHEBI:57844"/>
        <note>ligand shared between two neighboring subunits</note>
    </ligand>
</feature>
<evidence type="ECO:0000259" key="15">
    <source>
        <dbReference type="Pfam" id="PF02773"/>
    </source>
</evidence>
<dbReference type="GO" id="GO:0005737">
    <property type="term" value="C:cytoplasm"/>
    <property type="evidence" value="ECO:0007669"/>
    <property type="project" value="UniProtKB-SubCell"/>
</dbReference>
<dbReference type="FunFam" id="3.30.300.10:FF:000004">
    <property type="entry name" value="S-adenosylmethionine synthase"/>
    <property type="match status" value="1"/>
</dbReference>
<dbReference type="EC" id="2.5.1.6" evidence="10"/>
<dbReference type="Gene3D" id="3.30.300.10">
    <property type="match status" value="3"/>
</dbReference>
<dbReference type="Pfam" id="PF02772">
    <property type="entry name" value="S-AdoMet_synt_M"/>
    <property type="match status" value="1"/>
</dbReference>
<dbReference type="InterPro" id="IPR022631">
    <property type="entry name" value="ADOMET_SYNTHASE_CS"/>
</dbReference>
<gene>
    <name evidence="10" type="primary">metK</name>
    <name evidence="16" type="ordered locus">TEQUI_0446</name>
</gene>
<feature type="binding site" evidence="10">
    <location>
        <position position="265"/>
    </location>
    <ligand>
        <name>ATP</name>
        <dbReference type="ChEBI" id="CHEBI:30616"/>
        <note>ligand shared between two neighboring subunits</note>
    </ligand>
</feature>
<feature type="binding site" description="in other chain" evidence="10">
    <location>
        <position position="273"/>
    </location>
    <ligand>
        <name>L-methionine</name>
        <dbReference type="ChEBI" id="CHEBI:57844"/>
        <note>ligand shared between two neighboring subunits</note>
    </ligand>
</feature>
<keyword evidence="3 10" id="KW-0554">One-carbon metabolism</keyword>
<evidence type="ECO:0000256" key="7">
    <source>
        <dbReference type="ARBA" id="ARBA00022840"/>
    </source>
</evidence>
<feature type="binding site" description="in other chain" evidence="10">
    <location>
        <position position="16"/>
    </location>
    <ligand>
        <name>ATP</name>
        <dbReference type="ChEBI" id="CHEBI:30616"/>
        <note>ligand shared between two neighboring subunits</note>
    </ligand>
</feature>